<protein>
    <submittedName>
        <fullName evidence="1">Uncharacterized protein</fullName>
    </submittedName>
</protein>
<dbReference type="AlphaFoldDB" id="A0A8S1KG90"/>
<dbReference type="OrthoDB" id="299798at2759"/>
<evidence type="ECO:0000313" key="1">
    <source>
        <dbReference type="EMBL" id="CAD8053311.1"/>
    </source>
</evidence>
<keyword evidence="2" id="KW-1185">Reference proteome</keyword>
<dbReference type="Proteomes" id="UP000692954">
    <property type="component" value="Unassembled WGS sequence"/>
</dbReference>
<reference evidence="1" key="1">
    <citation type="submission" date="2021-01" db="EMBL/GenBank/DDBJ databases">
        <authorList>
            <consortium name="Genoscope - CEA"/>
            <person name="William W."/>
        </authorList>
    </citation>
    <scope>NUCLEOTIDE SEQUENCE</scope>
</reference>
<gene>
    <name evidence="1" type="ORF">PSON_ATCC_30995.1.T0070277</name>
</gene>
<comment type="caution">
    <text evidence="1">The sequence shown here is derived from an EMBL/GenBank/DDBJ whole genome shotgun (WGS) entry which is preliminary data.</text>
</comment>
<accession>A0A8S1KG90</accession>
<evidence type="ECO:0000313" key="2">
    <source>
        <dbReference type="Proteomes" id="UP000692954"/>
    </source>
</evidence>
<proteinExistence type="predicted"/>
<dbReference type="EMBL" id="CAJJDN010000007">
    <property type="protein sequence ID" value="CAD8053311.1"/>
    <property type="molecule type" value="Genomic_DNA"/>
</dbReference>
<organism evidence="1 2">
    <name type="scientific">Paramecium sonneborni</name>
    <dbReference type="NCBI Taxonomy" id="65129"/>
    <lineage>
        <taxon>Eukaryota</taxon>
        <taxon>Sar</taxon>
        <taxon>Alveolata</taxon>
        <taxon>Ciliophora</taxon>
        <taxon>Intramacronucleata</taxon>
        <taxon>Oligohymenophorea</taxon>
        <taxon>Peniculida</taxon>
        <taxon>Parameciidae</taxon>
        <taxon>Paramecium</taxon>
    </lineage>
</organism>
<sequence length="145" mass="17374">MKILNIDKLQNQQNNITQKLLQEFADKNSIEFTELIKQKYEDRQVLKQIIIQYEPIVNKIYAEVLGFKMQQMKDNLDIQSINTREQVIAMMIHIEEVLEEIEKHFQIPYNKQYFEEAIYEITIPIIDQDEGTNNQECWCKKCTIS</sequence>
<name>A0A8S1KG90_9CILI</name>